<proteinExistence type="predicted"/>
<comment type="caution">
    <text evidence="2">The sequence shown here is derived from an EMBL/GenBank/DDBJ whole genome shotgun (WGS) entry which is preliminary data.</text>
</comment>
<evidence type="ECO:0000313" key="3">
    <source>
        <dbReference type="Proteomes" id="UP000824115"/>
    </source>
</evidence>
<sequence length="269" mass="30653">MLFRHGYTAALLCAVIFAAGMTVSCSQESPAYNRENLKATWIVDTYDGNLLDERNYTVMTFTSSGTVKYEGVLTLDSANYQWGENTLRYDIYCCDFSISGTYSGLYGYLNEVDTYQEYSFVLSQDSLMTLGVDSYTINGAEVTPEYSQMTMRKIPLDYAAADTLYGIWQFNTRNGEEFMNYRVQFLPDNVLSMSVRSGENSWDPVGDGEDYYRLYEDFLVMTLYDNWEFGTTGKWDVKCFLIDSISMASGRMSLRSGPDEFVLSYISSN</sequence>
<reference evidence="2" key="1">
    <citation type="journal article" date="2021" name="PeerJ">
        <title>Extensive microbial diversity within the chicken gut microbiome revealed by metagenomics and culture.</title>
        <authorList>
            <person name="Gilroy R."/>
            <person name="Ravi A."/>
            <person name="Getino M."/>
            <person name="Pursley I."/>
            <person name="Horton D.L."/>
            <person name="Alikhan N.F."/>
            <person name="Baker D."/>
            <person name="Gharbi K."/>
            <person name="Hall N."/>
            <person name="Watson M."/>
            <person name="Adriaenssens E.M."/>
            <person name="Foster-Nyarko E."/>
            <person name="Jarju S."/>
            <person name="Secka A."/>
            <person name="Antonio M."/>
            <person name="Oren A."/>
            <person name="Chaudhuri R.R."/>
            <person name="La Ragione R."/>
            <person name="Hildebrand F."/>
            <person name="Pallen M.J."/>
        </authorList>
    </citation>
    <scope>NUCLEOTIDE SEQUENCE</scope>
    <source>
        <strain evidence="2">Gambia16-554</strain>
    </source>
</reference>
<dbReference type="EMBL" id="DXAW01000114">
    <property type="protein sequence ID" value="HIZ86161.1"/>
    <property type="molecule type" value="Genomic_DNA"/>
</dbReference>
<feature type="signal peptide" evidence="1">
    <location>
        <begin position="1"/>
        <end position="18"/>
    </location>
</feature>
<name>A0A9D2GR72_9BACT</name>
<evidence type="ECO:0000313" key="2">
    <source>
        <dbReference type="EMBL" id="HIZ86161.1"/>
    </source>
</evidence>
<dbReference type="PROSITE" id="PS51257">
    <property type="entry name" value="PROKAR_LIPOPROTEIN"/>
    <property type="match status" value="1"/>
</dbReference>
<organism evidence="2 3">
    <name type="scientific">Candidatus Coprenecus stercoravium</name>
    <dbReference type="NCBI Taxonomy" id="2840735"/>
    <lineage>
        <taxon>Bacteria</taxon>
        <taxon>Pseudomonadati</taxon>
        <taxon>Bacteroidota</taxon>
        <taxon>Bacteroidia</taxon>
        <taxon>Bacteroidales</taxon>
        <taxon>Rikenellaceae</taxon>
        <taxon>Rikenellaceae incertae sedis</taxon>
        <taxon>Candidatus Coprenecus</taxon>
    </lineage>
</organism>
<accession>A0A9D2GR72</accession>
<keyword evidence="1" id="KW-0732">Signal</keyword>
<reference evidence="2" key="2">
    <citation type="submission" date="2021-04" db="EMBL/GenBank/DDBJ databases">
        <authorList>
            <person name="Gilroy R."/>
        </authorList>
    </citation>
    <scope>NUCLEOTIDE SEQUENCE</scope>
    <source>
        <strain evidence="2">Gambia16-554</strain>
    </source>
</reference>
<dbReference type="Proteomes" id="UP000824115">
    <property type="component" value="Unassembled WGS sequence"/>
</dbReference>
<protein>
    <recommendedName>
        <fullName evidence="4">DUF4595 domain-containing protein</fullName>
    </recommendedName>
</protein>
<gene>
    <name evidence="2" type="ORF">IAC04_06695</name>
</gene>
<dbReference type="AlphaFoldDB" id="A0A9D2GR72"/>
<evidence type="ECO:0000256" key="1">
    <source>
        <dbReference type="SAM" id="SignalP"/>
    </source>
</evidence>
<feature type="chain" id="PRO_5039345730" description="DUF4595 domain-containing protein" evidence="1">
    <location>
        <begin position="19"/>
        <end position="269"/>
    </location>
</feature>
<evidence type="ECO:0008006" key="4">
    <source>
        <dbReference type="Google" id="ProtNLM"/>
    </source>
</evidence>